<reference evidence="1 2" key="1">
    <citation type="journal article" date="2017" name="Genome Biol. Evol.">
        <title>Phytophthora megakarya and P. palmivora, closely related causal agents of cacao black pod rot, underwent increases in genome sizes and gene numbers by different mechanisms.</title>
        <authorList>
            <person name="Ali S.S."/>
            <person name="Shao J."/>
            <person name="Lary D.J."/>
            <person name="Kronmiller B."/>
            <person name="Shen D."/>
            <person name="Strem M.D."/>
            <person name="Amoako-Attah I."/>
            <person name="Akrofi A.Y."/>
            <person name="Begoude B.A."/>
            <person name="Ten Hoopen G.M."/>
            <person name="Coulibaly K."/>
            <person name="Kebe B.I."/>
            <person name="Melnick R.L."/>
            <person name="Guiltinan M.J."/>
            <person name="Tyler B.M."/>
            <person name="Meinhardt L.W."/>
            <person name="Bailey B.A."/>
        </authorList>
    </citation>
    <scope>NUCLEOTIDE SEQUENCE [LARGE SCALE GENOMIC DNA]</scope>
    <source>
        <strain evidence="2">sbr112.9</strain>
    </source>
</reference>
<dbReference type="AlphaFoldDB" id="A0A2P4YHU1"/>
<keyword evidence="1" id="KW-0808">Transferase</keyword>
<dbReference type="EMBL" id="NCKW01002662">
    <property type="protein sequence ID" value="POM77385.1"/>
    <property type="molecule type" value="Genomic_DNA"/>
</dbReference>
<keyword evidence="2" id="KW-1185">Reference proteome</keyword>
<evidence type="ECO:0000313" key="1">
    <source>
        <dbReference type="EMBL" id="POM77385.1"/>
    </source>
</evidence>
<accession>A0A2P4YHU1</accession>
<organism evidence="1 2">
    <name type="scientific">Phytophthora palmivora</name>
    <dbReference type="NCBI Taxonomy" id="4796"/>
    <lineage>
        <taxon>Eukaryota</taxon>
        <taxon>Sar</taxon>
        <taxon>Stramenopiles</taxon>
        <taxon>Oomycota</taxon>
        <taxon>Peronosporomycetes</taxon>
        <taxon>Peronosporales</taxon>
        <taxon>Peronosporaceae</taxon>
        <taxon>Phytophthora</taxon>
    </lineage>
</organism>
<dbReference type="OrthoDB" id="256303at2759"/>
<evidence type="ECO:0000313" key="2">
    <source>
        <dbReference type="Proteomes" id="UP000237271"/>
    </source>
</evidence>
<proteinExistence type="predicted"/>
<keyword evidence="1" id="KW-0548">Nucleotidyltransferase</keyword>
<dbReference type="GO" id="GO:0003964">
    <property type="term" value="F:RNA-directed DNA polymerase activity"/>
    <property type="evidence" value="ECO:0007669"/>
    <property type="project" value="UniProtKB-KW"/>
</dbReference>
<gene>
    <name evidence="1" type="ORF">PHPALM_5241</name>
</gene>
<dbReference type="InterPro" id="IPR053134">
    <property type="entry name" value="RNA-dir_DNA_polymerase"/>
</dbReference>
<dbReference type="PANTHER" id="PTHR24559:SF444">
    <property type="entry name" value="REVERSE TRANSCRIPTASE DOMAIN-CONTAINING PROTEIN"/>
    <property type="match status" value="1"/>
</dbReference>
<dbReference type="Gene3D" id="3.30.70.270">
    <property type="match status" value="1"/>
</dbReference>
<comment type="caution">
    <text evidence="1">The sequence shown here is derived from an EMBL/GenBank/DDBJ whole genome shotgun (WGS) entry which is preliminary data.</text>
</comment>
<dbReference type="Proteomes" id="UP000237271">
    <property type="component" value="Unassembled WGS sequence"/>
</dbReference>
<dbReference type="PANTHER" id="PTHR24559">
    <property type="entry name" value="TRANSPOSON TY3-I GAG-POL POLYPROTEIN"/>
    <property type="match status" value="1"/>
</dbReference>
<dbReference type="Gene3D" id="3.10.10.10">
    <property type="entry name" value="HIV Type 1 Reverse Transcriptase, subunit A, domain 1"/>
    <property type="match status" value="1"/>
</dbReference>
<protein>
    <submittedName>
        <fullName evidence="1">Reverse transcriptase</fullName>
    </submittedName>
</protein>
<name>A0A2P4YHU1_9STRA</name>
<dbReference type="SUPFAM" id="SSF56672">
    <property type="entry name" value="DNA/RNA polymerases"/>
    <property type="match status" value="1"/>
</dbReference>
<keyword evidence="1" id="KW-0695">RNA-directed DNA polymerase</keyword>
<dbReference type="InterPro" id="IPR043502">
    <property type="entry name" value="DNA/RNA_pol_sf"/>
</dbReference>
<sequence>MISGGYDGMAYFVDAETGQTQELRRPDAGIASANIERITTVCLHPLELNVVLLGTDKGCIYSHAWVLRFSRTRVTQCMKSFGQMWCRSTHHPNSRRIGEYGTRLTSCLAQSTVSRGSGRSATLLYDRLDDSMLAHTCLRAHPSRPYFVAQCSVLVDTTIPRKDVLLNNMSGCTLYSALDLVDRYYQILMRESNIPLTAVNTPSGMRWEWLVIPQGLSNAPA</sequence>
<dbReference type="InterPro" id="IPR043128">
    <property type="entry name" value="Rev_trsase/Diguanyl_cyclase"/>
</dbReference>
<feature type="non-terminal residue" evidence="1">
    <location>
        <position position="221"/>
    </location>
</feature>